<dbReference type="Proteomes" id="UP000178098">
    <property type="component" value="Unassembled WGS sequence"/>
</dbReference>
<keyword evidence="2 7" id="KW-0547">Nucleotide-binding</keyword>
<dbReference type="GO" id="GO:0008270">
    <property type="term" value="F:zinc ion binding"/>
    <property type="evidence" value="ECO:0007669"/>
    <property type="project" value="UniProtKB-UniRule"/>
</dbReference>
<comment type="cofactor">
    <cofactor evidence="7">
        <name>Zn(2+)</name>
        <dbReference type="ChEBI" id="CHEBI:29105"/>
    </cofactor>
    <text evidence="7">Binds 1 zinc ion.</text>
</comment>
<comment type="similarity">
    <text evidence="7">Belongs to the NrdR family.</text>
</comment>
<dbReference type="PANTHER" id="PTHR30455">
    <property type="entry name" value="TRANSCRIPTIONAL REPRESSOR NRDR"/>
    <property type="match status" value="1"/>
</dbReference>
<dbReference type="Pfam" id="PF22811">
    <property type="entry name" value="Zn_ribbon_NrdR"/>
    <property type="match status" value="1"/>
</dbReference>
<feature type="domain" description="ATP-cone" evidence="8">
    <location>
        <begin position="49"/>
        <end position="139"/>
    </location>
</feature>
<evidence type="ECO:0000256" key="2">
    <source>
        <dbReference type="ARBA" id="ARBA00022741"/>
    </source>
</evidence>
<evidence type="ECO:0000256" key="5">
    <source>
        <dbReference type="ARBA" id="ARBA00023125"/>
    </source>
</evidence>
<dbReference type="PROSITE" id="PS51161">
    <property type="entry name" value="ATP_CONE"/>
    <property type="match status" value="1"/>
</dbReference>
<accession>A0A1F7HKU5</accession>
<evidence type="ECO:0000259" key="8">
    <source>
        <dbReference type="PROSITE" id="PS51161"/>
    </source>
</evidence>
<proteinExistence type="inferred from homology"/>
<feature type="zinc finger region" evidence="7">
    <location>
        <begin position="3"/>
        <end position="34"/>
    </location>
</feature>
<reference evidence="9 10" key="1">
    <citation type="journal article" date="2016" name="Nat. Commun.">
        <title>Thousands of microbial genomes shed light on interconnected biogeochemical processes in an aquifer system.</title>
        <authorList>
            <person name="Anantharaman K."/>
            <person name="Brown C.T."/>
            <person name="Hug L.A."/>
            <person name="Sharon I."/>
            <person name="Castelle C.J."/>
            <person name="Probst A.J."/>
            <person name="Thomas B.C."/>
            <person name="Singh A."/>
            <person name="Wilkins M.J."/>
            <person name="Karaoz U."/>
            <person name="Brodie E.L."/>
            <person name="Williams K.H."/>
            <person name="Hubbard S.S."/>
            <person name="Banfield J.F."/>
        </authorList>
    </citation>
    <scope>NUCLEOTIDE SEQUENCE [LARGE SCALE GENOMIC DNA]</scope>
</reference>
<evidence type="ECO:0000256" key="4">
    <source>
        <dbReference type="ARBA" id="ARBA00023015"/>
    </source>
</evidence>
<dbReference type="HAMAP" id="MF_00440">
    <property type="entry name" value="NrdR"/>
    <property type="match status" value="1"/>
</dbReference>
<dbReference type="GO" id="GO:0003677">
    <property type="term" value="F:DNA binding"/>
    <property type="evidence" value="ECO:0007669"/>
    <property type="project" value="UniProtKB-KW"/>
</dbReference>
<keyword evidence="7" id="KW-0862">Zinc</keyword>
<protein>
    <recommendedName>
        <fullName evidence="7">Transcriptional repressor NrdR</fullName>
    </recommendedName>
</protein>
<keyword evidence="1 7" id="KW-0678">Repressor</keyword>
<evidence type="ECO:0000256" key="7">
    <source>
        <dbReference type="HAMAP-Rule" id="MF_00440"/>
    </source>
</evidence>
<dbReference type="PANTHER" id="PTHR30455:SF2">
    <property type="entry name" value="TRANSCRIPTIONAL REPRESSOR NRDR"/>
    <property type="match status" value="1"/>
</dbReference>
<dbReference type="NCBIfam" id="TIGR00244">
    <property type="entry name" value="transcriptional regulator NrdR"/>
    <property type="match status" value="1"/>
</dbReference>
<dbReference type="EMBL" id="MFZT01000011">
    <property type="protein sequence ID" value="OGK31684.1"/>
    <property type="molecule type" value="Genomic_DNA"/>
</dbReference>
<keyword evidence="6 7" id="KW-0804">Transcription</keyword>
<organism evidence="9 10">
    <name type="scientific">Candidatus Roizmanbacteria bacterium RIFCSPHIGHO2_02_FULL_43_11</name>
    <dbReference type="NCBI Taxonomy" id="1802043"/>
    <lineage>
        <taxon>Bacteria</taxon>
        <taxon>Candidatus Roizmaniibacteriota</taxon>
    </lineage>
</organism>
<keyword evidence="7" id="KW-0479">Metal-binding</keyword>
<keyword evidence="7" id="KW-0863">Zinc-finger</keyword>
<evidence type="ECO:0000256" key="6">
    <source>
        <dbReference type="ARBA" id="ARBA00023163"/>
    </source>
</evidence>
<dbReference type="InterPro" id="IPR003796">
    <property type="entry name" value="RNR_NrdR-like"/>
</dbReference>
<keyword evidence="4 7" id="KW-0805">Transcription regulation</keyword>
<keyword evidence="5 7" id="KW-0238">DNA-binding</keyword>
<evidence type="ECO:0000256" key="3">
    <source>
        <dbReference type="ARBA" id="ARBA00022840"/>
    </source>
</evidence>
<comment type="caution">
    <text evidence="9">The sequence shown here is derived from an EMBL/GenBank/DDBJ whole genome shotgun (WGS) entry which is preliminary data.</text>
</comment>
<dbReference type="InterPro" id="IPR005144">
    <property type="entry name" value="ATP-cone_dom"/>
</dbReference>
<dbReference type="AlphaFoldDB" id="A0A1F7HKU5"/>
<evidence type="ECO:0000256" key="1">
    <source>
        <dbReference type="ARBA" id="ARBA00022491"/>
    </source>
</evidence>
<keyword evidence="3 7" id="KW-0067">ATP-binding</keyword>
<comment type="function">
    <text evidence="7">Negatively regulates transcription of bacterial ribonucleotide reductase nrd genes and operons by binding to NrdR-boxes.</text>
</comment>
<evidence type="ECO:0000313" key="9">
    <source>
        <dbReference type="EMBL" id="OGK31684.1"/>
    </source>
</evidence>
<dbReference type="GO" id="GO:0045892">
    <property type="term" value="P:negative regulation of DNA-templated transcription"/>
    <property type="evidence" value="ECO:0007669"/>
    <property type="project" value="UniProtKB-UniRule"/>
</dbReference>
<dbReference type="GO" id="GO:0005524">
    <property type="term" value="F:ATP binding"/>
    <property type="evidence" value="ECO:0007669"/>
    <property type="project" value="UniProtKB-UniRule"/>
</dbReference>
<name>A0A1F7HKU5_9BACT</name>
<dbReference type="Pfam" id="PF03477">
    <property type="entry name" value="ATP-cone"/>
    <property type="match status" value="1"/>
</dbReference>
<evidence type="ECO:0000313" key="10">
    <source>
        <dbReference type="Proteomes" id="UP000178098"/>
    </source>
</evidence>
<sequence>MQCIFCKNTNTEVVETRTSEDETVIRRRRECPDCSKRFTTYERAEQLPIIVIKRDGRRERFDRDKLRNSIIYPTEKTTVGLDKVEEIVQKIEGDIKNGETTEVESKIIGELVSKYLKEVDKVAYIRFSAVFKRFVDLEDFEKELKKLL</sequence>
<dbReference type="InterPro" id="IPR055173">
    <property type="entry name" value="NrdR-like_N"/>
</dbReference>
<gene>
    <name evidence="7" type="primary">nrdR</name>
    <name evidence="9" type="ORF">A3D08_02470</name>
</gene>